<reference evidence="2 3" key="2">
    <citation type="journal article" date="2017" name="Front. Plant Sci.">
        <title>Gene Classification and Mining of Molecular Markers Useful in Red Clover (Trifolium pratense) Breeding.</title>
        <authorList>
            <person name="Istvanek J."/>
            <person name="Dluhosova J."/>
            <person name="Dluhos P."/>
            <person name="Patkova L."/>
            <person name="Nedelnik J."/>
            <person name="Repkova J."/>
        </authorList>
    </citation>
    <scope>NUCLEOTIDE SEQUENCE [LARGE SCALE GENOMIC DNA]</scope>
    <source>
        <strain evidence="3">cv. Tatra</strain>
        <tissue evidence="2">Young leaves</tissue>
    </source>
</reference>
<protein>
    <submittedName>
        <fullName evidence="2">Uncharacterized protein</fullName>
    </submittedName>
</protein>
<evidence type="ECO:0000256" key="1">
    <source>
        <dbReference type="SAM" id="Coils"/>
    </source>
</evidence>
<dbReference type="AlphaFoldDB" id="A0A2K3KJW7"/>
<reference evidence="2 3" key="1">
    <citation type="journal article" date="2014" name="Am. J. Bot.">
        <title>Genome assembly and annotation for red clover (Trifolium pratense; Fabaceae).</title>
        <authorList>
            <person name="Istvanek J."/>
            <person name="Jaros M."/>
            <person name="Krenek A."/>
            <person name="Repkova J."/>
        </authorList>
    </citation>
    <scope>NUCLEOTIDE SEQUENCE [LARGE SCALE GENOMIC DNA]</scope>
    <source>
        <strain evidence="3">cv. Tatra</strain>
        <tissue evidence="2">Young leaves</tissue>
    </source>
</reference>
<comment type="caution">
    <text evidence="2">The sequence shown here is derived from an EMBL/GenBank/DDBJ whole genome shotgun (WGS) entry which is preliminary data.</text>
</comment>
<dbReference type="Proteomes" id="UP000236291">
    <property type="component" value="Unassembled WGS sequence"/>
</dbReference>
<proteinExistence type="predicted"/>
<feature type="coiled-coil region" evidence="1">
    <location>
        <begin position="3"/>
        <end position="58"/>
    </location>
</feature>
<evidence type="ECO:0000313" key="3">
    <source>
        <dbReference type="Proteomes" id="UP000236291"/>
    </source>
</evidence>
<gene>
    <name evidence="2" type="ORF">L195_g055160</name>
</gene>
<dbReference type="EMBL" id="ASHM01099352">
    <property type="protein sequence ID" value="PNX66566.1"/>
    <property type="molecule type" value="Genomic_DNA"/>
</dbReference>
<keyword evidence="1" id="KW-0175">Coiled coil</keyword>
<feature type="non-terminal residue" evidence="2">
    <location>
        <position position="1"/>
    </location>
</feature>
<evidence type="ECO:0000313" key="2">
    <source>
        <dbReference type="EMBL" id="PNX66566.1"/>
    </source>
</evidence>
<accession>A0A2K3KJW7</accession>
<name>A0A2K3KJW7_TRIPR</name>
<dbReference type="ExpressionAtlas" id="A0A2K3KJW7">
    <property type="expression patterns" value="baseline"/>
</dbReference>
<organism evidence="2 3">
    <name type="scientific">Trifolium pratense</name>
    <name type="common">Red clover</name>
    <dbReference type="NCBI Taxonomy" id="57577"/>
    <lineage>
        <taxon>Eukaryota</taxon>
        <taxon>Viridiplantae</taxon>
        <taxon>Streptophyta</taxon>
        <taxon>Embryophyta</taxon>
        <taxon>Tracheophyta</taxon>
        <taxon>Spermatophyta</taxon>
        <taxon>Magnoliopsida</taxon>
        <taxon>eudicotyledons</taxon>
        <taxon>Gunneridae</taxon>
        <taxon>Pentapetalae</taxon>
        <taxon>rosids</taxon>
        <taxon>fabids</taxon>
        <taxon>Fabales</taxon>
        <taxon>Fabaceae</taxon>
        <taxon>Papilionoideae</taxon>
        <taxon>50 kb inversion clade</taxon>
        <taxon>NPAAA clade</taxon>
        <taxon>Hologalegina</taxon>
        <taxon>IRL clade</taxon>
        <taxon>Trifolieae</taxon>
        <taxon>Trifolium</taxon>
    </lineage>
</organism>
<sequence length="96" mass="10378">TQVNGLKLQVNGLKLQVNGLESEVEKLKTDKASLQEEVVNLKKTNTDLEAANHEYEVKAAVDFAAGFAEAIAQVQVLAPEVDVSEAITPKRSKMAN</sequence>
<dbReference type="Gene3D" id="1.20.5.320">
    <property type="entry name" value="6-Phosphogluconate Dehydrogenase, domain 3"/>
    <property type="match status" value="1"/>
</dbReference>